<feature type="chain" id="PRO_5010325060" description="Lipoprotein" evidence="1">
    <location>
        <begin position="23"/>
        <end position="233"/>
    </location>
</feature>
<dbReference type="Proteomes" id="UP000182894">
    <property type="component" value="Unassembled WGS sequence"/>
</dbReference>
<sequence>MIARLIRYSLVFVLLSASAVLTGCSSFVQKPIDLDAQFWNDKDPVIGVALSPLPAPQLALTGNQGLLELAINKGVNSKLSDQVSAWELHDLESLPDEVVASLKAKGLNAKRIPDAIDLTKFKETEKREGYLARNISDLKSKYGVDRVLLISYTTTGAFRSYYSVVPTSVPTPQVGGIGMLVDPKDSRLVWYKPFVVVQPAQGEWDQPGYSNLSNAFYQALDGSRQQILSAFNK</sequence>
<evidence type="ECO:0000313" key="2">
    <source>
        <dbReference type="EMBL" id="SDH63710.1"/>
    </source>
</evidence>
<dbReference type="AlphaFoldDB" id="A0A1G8E1S8"/>
<evidence type="ECO:0000313" key="3">
    <source>
        <dbReference type="Proteomes" id="UP000182894"/>
    </source>
</evidence>
<dbReference type="EMBL" id="FNCO01000007">
    <property type="protein sequence ID" value="SDH63710.1"/>
    <property type="molecule type" value="Genomic_DNA"/>
</dbReference>
<protein>
    <recommendedName>
        <fullName evidence="4">Lipoprotein</fullName>
    </recommendedName>
</protein>
<accession>A0A1G8E1S8</accession>
<name>A0A1G8E1S8_9PSED</name>
<dbReference type="OrthoDB" id="6864769at2"/>
<reference evidence="3" key="1">
    <citation type="submission" date="2016-10" db="EMBL/GenBank/DDBJ databases">
        <authorList>
            <person name="Varghese N."/>
            <person name="Submissions S."/>
        </authorList>
    </citation>
    <scope>NUCLEOTIDE SEQUENCE [LARGE SCALE GENOMIC DNA]</scope>
    <source>
        <strain evidence="3">ATCC 700689</strain>
    </source>
</reference>
<gene>
    <name evidence="2" type="ORF">SAMN05216605_107207</name>
</gene>
<keyword evidence="3" id="KW-1185">Reference proteome</keyword>
<proteinExistence type="predicted"/>
<evidence type="ECO:0008006" key="4">
    <source>
        <dbReference type="Google" id="ProtNLM"/>
    </source>
</evidence>
<feature type="signal peptide" evidence="1">
    <location>
        <begin position="1"/>
        <end position="22"/>
    </location>
</feature>
<organism evidence="2 3">
    <name type="scientific">Pseudomonas abietaniphila</name>
    <dbReference type="NCBI Taxonomy" id="89065"/>
    <lineage>
        <taxon>Bacteria</taxon>
        <taxon>Pseudomonadati</taxon>
        <taxon>Pseudomonadota</taxon>
        <taxon>Gammaproteobacteria</taxon>
        <taxon>Pseudomonadales</taxon>
        <taxon>Pseudomonadaceae</taxon>
        <taxon>Pseudomonas</taxon>
    </lineage>
</organism>
<dbReference type="STRING" id="89065.SAMN05216605_107207"/>
<keyword evidence="1" id="KW-0732">Signal</keyword>
<dbReference type="RefSeq" id="WP_074753363.1">
    <property type="nucleotide sequence ID" value="NZ_FNCO01000007.1"/>
</dbReference>
<evidence type="ECO:0000256" key="1">
    <source>
        <dbReference type="SAM" id="SignalP"/>
    </source>
</evidence>
<dbReference type="PROSITE" id="PS51257">
    <property type="entry name" value="PROKAR_LIPOPROTEIN"/>
    <property type="match status" value="1"/>
</dbReference>